<dbReference type="PROSITE" id="PS51011">
    <property type="entry name" value="ARID"/>
    <property type="match status" value="1"/>
</dbReference>
<evidence type="ECO:0000259" key="7">
    <source>
        <dbReference type="PROSITE" id="PS51011"/>
    </source>
</evidence>
<reference evidence="8" key="1">
    <citation type="submission" date="2018-04" db="EMBL/GenBank/DDBJ databases">
        <title>Transcriptome of Schizaphis graminum biotype I.</title>
        <authorList>
            <person name="Scully E.D."/>
            <person name="Geib S.M."/>
            <person name="Palmer N.A."/>
            <person name="Koch K."/>
            <person name="Bradshaw J."/>
            <person name="Heng-Moss T."/>
            <person name="Sarath G."/>
        </authorList>
    </citation>
    <scope>NUCLEOTIDE SEQUENCE</scope>
</reference>
<evidence type="ECO:0000256" key="4">
    <source>
        <dbReference type="ARBA" id="ARBA00023163"/>
    </source>
</evidence>
<keyword evidence="5" id="KW-0539">Nucleus</keyword>
<organism evidence="8">
    <name type="scientific">Schizaphis graminum</name>
    <name type="common">Green bug aphid</name>
    <dbReference type="NCBI Taxonomy" id="13262"/>
    <lineage>
        <taxon>Eukaryota</taxon>
        <taxon>Metazoa</taxon>
        <taxon>Ecdysozoa</taxon>
        <taxon>Arthropoda</taxon>
        <taxon>Hexapoda</taxon>
        <taxon>Insecta</taxon>
        <taxon>Pterygota</taxon>
        <taxon>Neoptera</taxon>
        <taxon>Paraneoptera</taxon>
        <taxon>Hemiptera</taxon>
        <taxon>Sternorrhyncha</taxon>
        <taxon>Aphidomorpha</taxon>
        <taxon>Aphidoidea</taxon>
        <taxon>Aphididae</taxon>
        <taxon>Aphidini</taxon>
        <taxon>Schizaphis</taxon>
    </lineage>
</organism>
<evidence type="ECO:0000256" key="5">
    <source>
        <dbReference type="ARBA" id="ARBA00023242"/>
    </source>
</evidence>
<proteinExistence type="predicted"/>
<dbReference type="SUPFAM" id="SSF46774">
    <property type="entry name" value="ARID-like"/>
    <property type="match status" value="1"/>
</dbReference>
<evidence type="ECO:0000256" key="1">
    <source>
        <dbReference type="ARBA" id="ARBA00022853"/>
    </source>
</evidence>
<dbReference type="AlphaFoldDB" id="A0A2S2NDH2"/>
<dbReference type="PANTHER" id="PTHR13964:SF27">
    <property type="entry name" value="HAT-TRICK, ISOFORM D"/>
    <property type="match status" value="1"/>
</dbReference>
<keyword evidence="1" id="KW-0156">Chromatin regulator</keyword>
<keyword evidence="3" id="KW-0238">DNA-binding</keyword>
<dbReference type="GO" id="GO:0005634">
    <property type="term" value="C:nucleus"/>
    <property type="evidence" value="ECO:0007669"/>
    <property type="project" value="TreeGrafter"/>
</dbReference>
<protein>
    <submittedName>
        <fullName evidence="8">AT-rich interactive domain-containing protein 4A</fullName>
    </submittedName>
</protein>
<dbReference type="InterPro" id="IPR001606">
    <property type="entry name" value="ARID_dom"/>
</dbReference>
<dbReference type="SMART" id="SM01014">
    <property type="entry name" value="ARID"/>
    <property type="match status" value="1"/>
</dbReference>
<dbReference type="PANTHER" id="PTHR13964">
    <property type="entry name" value="RBP-RELATED"/>
    <property type="match status" value="1"/>
</dbReference>
<feature type="domain" description="ARID" evidence="7">
    <location>
        <begin position="286"/>
        <end position="375"/>
    </location>
</feature>
<feature type="region of interest" description="Disordered" evidence="6">
    <location>
        <begin position="119"/>
        <end position="141"/>
    </location>
</feature>
<feature type="region of interest" description="Disordered" evidence="6">
    <location>
        <begin position="534"/>
        <end position="557"/>
    </location>
</feature>
<sequence>MVNSNEPLILAVGTEVCIKSKGAFCEAKIEKISENYKCKVQQYADKISKSYTGRPVKGQLKVGANIALRCQDTNDIVQGKILKVQDYSDYTIELYNGDITCLKRKSISLKSKGYFANSTNHDQLPRNNPEHSGITHVVQDRKSQEHKKDFGEIREEEALATQEKDIGKVVCVVTSTKKKLRDNWFPGLIVAPTSQSLVRINFVENCLVRSFKDGKYYTVPKNEITEFTKEIGSRVENPTLKTAVKKANCYLDNDELPPHWDRDFLFGVDTTCITTYDGNNSDEEPIEEKDYFVAQLIKFMDDRGTPLNQAPMIDEKDVDLYKLFKVVNNYGGYNKVDKDNQWLFVSIKTGHERQSSLSVKNFYQKFLCGFENFYRKLGCTMLNHPKKVRPRFSFSRKIVRDINKTLPEKSAKTKSDNKKLKDFTGAKKVAKAIKNNKSYNNKQLVKCDSNILKLKNVKTKNELANILKKEIDTEKLDDQIIENTEVKSEDTDIPDIRKRKADEVQIKTFLSIMPAFKKSKRGVSYYQQDISITGKPDDVPKTTEKKKNVRKNKSDKLKTSNTNATVFNIKVETFNKNTLVVVGDHLLVYYNQNQLYEAKVSYSNT</sequence>
<evidence type="ECO:0000313" key="8">
    <source>
        <dbReference type="EMBL" id="MBY15189.1"/>
    </source>
</evidence>
<accession>A0A2S2NDH2</accession>
<dbReference type="EMBL" id="GGMR01002570">
    <property type="protein sequence ID" value="MBY15189.1"/>
    <property type="molecule type" value="Transcribed_RNA"/>
</dbReference>
<dbReference type="Gene3D" id="2.30.30.140">
    <property type="match status" value="2"/>
</dbReference>
<dbReference type="Pfam" id="PF08169">
    <property type="entry name" value="RBB1NT"/>
    <property type="match status" value="1"/>
</dbReference>
<evidence type="ECO:0000256" key="2">
    <source>
        <dbReference type="ARBA" id="ARBA00023015"/>
    </source>
</evidence>
<keyword evidence="2" id="KW-0805">Transcription regulation</keyword>
<dbReference type="GO" id="GO:0006357">
    <property type="term" value="P:regulation of transcription by RNA polymerase II"/>
    <property type="evidence" value="ECO:0007669"/>
    <property type="project" value="TreeGrafter"/>
</dbReference>
<evidence type="ECO:0000256" key="3">
    <source>
        <dbReference type="ARBA" id="ARBA00023125"/>
    </source>
</evidence>
<dbReference type="GO" id="GO:0000976">
    <property type="term" value="F:transcription cis-regulatory region binding"/>
    <property type="evidence" value="ECO:0007669"/>
    <property type="project" value="TreeGrafter"/>
</dbReference>
<name>A0A2S2NDH2_SCHGA</name>
<dbReference type="GO" id="GO:0006325">
    <property type="term" value="P:chromatin organization"/>
    <property type="evidence" value="ECO:0007669"/>
    <property type="project" value="UniProtKB-KW"/>
</dbReference>
<feature type="compositionally biased region" description="Basic and acidic residues" evidence="6">
    <location>
        <begin position="535"/>
        <end position="557"/>
    </location>
</feature>
<dbReference type="InterPro" id="IPR036431">
    <property type="entry name" value="ARID_dom_sf"/>
</dbReference>
<dbReference type="Gene3D" id="1.10.150.60">
    <property type="entry name" value="ARID DNA-binding domain"/>
    <property type="match status" value="1"/>
</dbReference>
<dbReference type="InterPro" id="IPR012603">
    <property type="entry name" value="ARID4A/B_PWWP"/>
</dbReference>
<evidence type="ECO:0000256" key="6">
    <source>
        <dbReference type="SAM" id="MobiDB-lite"/>
    </source>
</evidence>
<dbReference type="Pfam" id="PF01388">
    <property type="entry name" value="ARID"/>
    <property type="match status" value="1"/>
</dbReference>
<dbReference type="InterPro" id="IPR051232">
    <property type="entry name" value="ARID/SWI1_ChromRemod"/>
</dbReference>
<gene>
    <name evidence="8" type="primary">ARID4A</name>
    <name evidence="8" type="ORF">g.34563</name>
</gene>
<dbReference type="SMART" id="SM00501">
    <property type="entry name" value="BRIGHT"/>
    <property type="match status" value="1"/>
</dbReference>
<dbReference type="CDD" id="cd16100">
    <property type="entry name" value="ARID"/>
    <property type="match status" value="1"/>
</dbReference>
<keyword evidence="4" id="KW-0804">Transcription</keyword>